<dbReference type="RefSeq" id="WP_377301979.1">
    <property type="nucleotide sequence ID" value="NZ_CP180191.1"/>
</dbReference>
<dbReference type="PANTHER" id="PTHR30457">
    <property type="entry name" value="5'-NUCLEOTIDASE SURE"/>
    <property type="match status" value="1"/>
</dbReference>
<protein>
    <recommendedName>
        <fullName evidence="7">5'-nucleotidase SurE</fullName>
        <ecNumber evidence="7">3.1.3.5</ecNumber>
    </recommendedName>
    <alternativeName>
        <fullName evidence="7">Nucleoside 5'-monophosphate phosphohydrolase</fullName>
    </alternativeName>
</protein>
<evidence type="ECO:0000313" key="10">
    <source>
        <dbReference type="Proteomes" id="UP001595556"/>
    </source>
</evidence>
<proteinExistence type="inferred from homology"/>
<keyword evidence="3 7" id="KW-0963">Cytoplasm</keyword>
<accession>A0ABV7H765</accession>
<dbReference type="Pfam" id="PF01975">
    <property type="entry name" value="SurE"/>
    <property type="match status" value="1"/>
</dbReference>
<feature type="binding site" evidence="7">
    <location>
        <position position="39"/>
    </location>
    <ligand>
        <name>a divalent metal cation</name>
        <dbReference type="ChEBI" id="CHEBI:60240"/>
    </ligand>
</feature>
<dbReference type="PANTHER" id="PTHR30457:SF12">
    <property type="entry name" value="5'_3'-NUCLEOTIDASE SURE"/>
    <property type="match status" value="1"/>
</dbReference>
<feature type="binding site" evidence="7">
    <location>
        <position position="91"/>
    </location>
    <ligand>
        <name>a divalent metal cation</name>
        <dbReference type="ChEBI" id="CHEBI:60240"/>
    </ligand>
</feature>
<evidence type="ECO:0000256" key="3">
    <source>
        <dbReference type="ARBA" id="ARBA00022490"/>
    </source>
</evidence>
<gene>
    <name evidence="7 9" type="primary">surE</name>
    <name evidence="9" type="ORF">ACFOEN_05915</name>
</gene>
<evidence type="ECO:0000256" key="2">
    <source>
        <dbReference type="ARBA" id="ARBA00011062"/>
    </source>
</evidence>
<keyword evidence="5 7" id="KW-0547">Nucleotide-binding</keyword>
<dbReference type="Proteomes" id="UP001595556">
    <property type="component" value="Unassembled WGS sequence"/>
</dbReference>
<dbReference type="Gene3D" id="3.40.1210.10">
    <property type="entry name" value="Survival protein SurE-like phosphatase/nucleotidase"/>
    <property type="match status" value="1"/>
</dbReference>
<evidence type="ECO:0000256" key="5">
    <source>
        <dbReference type="ARBA" id="ARBA00022741"/>
    </source>
</evidence>
<dbReference type="EC" id="3.1.3.5" evidence="7"/>
<dbReference type="GO" id="GO:0008254">
    <property type="term" value="F:3'-nucleotidase activity"/>
    <property type="evidence" value="ECO:0007669"/>
    <property type="project" value="UniProtKB-EC"/>
</dbReference>
<name>A0ABV7H765_9BURK</name>
<evidence type="ECO:0000313" key="9">
    <source>
        <dbReference type="EMBL" id="MFC3147177.1"/>
    </source>
</evidence>
<reference evidence="10" key="1">
    <citation type="journal article" date="2019" name="Int. J. Syst. Evol. Microbiol.">
        <title>The Global Catalogue of Microorganisms (GCM) 10K type strain sequencing project: providing services to taxonomists for standard genome sequencing and annotation.</title>
        <authorList>
            <consortium name="The Broad Institute Genomics Platform"/>
            <consortium name="The Broad Institute Genome Sequencing Center for Infectious Disease"/>
            <person name="Wu L."/>
            <person name="Ma J."/>
        </authorList>
    </citation>
    <scope>NUCLEOTIDE SEQUENCE [LARGE SCALE GENOMIC DNA]</scope>
    <source>
        <strain evidence="10">KCTC 52168</strain>
    </source>
</reference>
<comment type="function">
    <text evidence="7">Nucleotidase that shows phosphatase activity on nucleoside 5'-monophosphates.</text>
</comment>
<dbReference type="InterPro" id="IPR036523">
    <property type="entry name" value="SurE-like_sf"/>
</dbReference>
<dbReference type="SUPFAM" id="SSF64167">
    <property type="entry name" value="SurE-like"/>
    <property type="match status" value="1"/>
</dbReference>
<evidence type="ECO:0000256" key="7">
    <source>
        <dbReference type="HAMAP-Rule" id="MF_00060"/>
    </source>
</evidence>
<dbReference type="NCBIfam" id="NF001490">
    <property type="entry name" value="PRK00346.1-4"/>
    <property type="match status" value="1"/>
</dbReference>
<sequence>MRILLANDDGFSAPGIVRLGEALSRQHEVWIAAPDSNRSGVSNALTLDRPLYATEVAPKRWQLNGTPADCVHIALNCLVPMQPDLVVSGINNGENMGDDTLYSGTVAAAMEAYLMGLPAIAFSLAARGWPHLDAAADSAAAFVDSWFTGERRHELLNVNFPALPASQHRGLKVVRLGRRHAAEPVLPVQDPQGRPMYWIGPPGKVREADEGTDFAAVAAGYTSVTPLHVDLTRTDALDELRSRLTTRSGRE</sequence>
<dbReference type="HAMAP" id="MF_00060">
    <property type="entry name" value="SurE"/>
    <property type="match status" value="1"/>
</dbReference>
<dbReference type="InterPro" id="IPR002828">
    <property type="entry name" value="SurE-like_Pase/nucleotidase"/>
</dbReference>
<comment type="subcellular location">
    <subcellularLocation>
        <location evidence="7">Cytoplasm</location>
    </subcellularLocation>
</comment>
<comment type="catalytic activity">
    <reaction evidence="1 7">
        <text>a ribonucleoside 5'-phosphate + H2O = a ribonucleoside + phosphate</text>
        <dbReference type="Rhea" id="RHEA:12484"/>
        <dbReference type="ChEBI" id="CHEBI:15377"/>
        <dbReference type="ChEBI" id="CHEBI:18254"/>
        <dbReference type="ChEBI" id="CHEBI:43474"/>
        <dbReference type="ChEBI" id="CHEBI:58043"/>
        <dbReference type="EC" id="3.1.3.5"/>
    </reaction>
</comment>
<feature type="domain" description="Survival protein SurE-like phosphatase/nucleotidase" evidence="8">
    <location>
        <begin position="3"/>
        <end position="182"/>
    </location>
</feature>
<evidence type="ECO:0000259" key="8">
    <source>
        <dbReference type="Pfam" id="PF01975"/>
    </source>
</evidence>
<dbReference type="NCBIfam" id="NF001489">
    <property type="entry name" value="PRK00346.1-3"/>
    <property type="match status" value="1"/>
</dbReference>
<dbReference type="InterPro" id="IPR030048">
    <property type="entry name" value="SurE"/>
</dbReference>
<comment type="caution">
    <text evidence="9">The sequence shown here is derived from an EMBL/GenBank/DDBJ whole genome shotgun (WGS) entry which is preliminary data.</text>
</comment>
<comment type="similarity">
    <text evidence="2 7">Belongs to the SurE nucleotidase family.</text>
</comment>
<keyword evidence="10" id="KW-1185">Reference proteome</keyword>
<evidence type="ECO:0000256" key="4">
    <source>
        <dbReference type="ARBA" id="ARBA00022723"/>
    </source>
</evidence>
<evidence type="ECO:0000256" key="6">
    <source>
        <dbReference type="ARBA" id="ARBA00022801"/>
    </source>
</evidence>
<evidence type="ECO:0000256" key="1">
    <source>
        <dbReference type="ARBA" id="ARBA00000815"/>
    </source>
</evidence>
<comment type="cofactor">
    <cofactor evidence="7">
        <name>a divalent metal cation</name>
        <dbReference type="ChEBI" id="CHEBI:60240"/>
    </cofactor>
    <text evidence="7">Binds 1 divalent metal cation per subunit.</text>
</comment>
<dbReference type="NCBIfam" id="TIGR00087">
    <property type="entry name" value="surE"/>
    <property type="match status" value="1"/>
</dbReference>
<keyword evidence="6 7" id="KW-0378">Hydrolase</keyword>
<feature type="binding site" evidence="7">
    <location>
        <position position="9"/>
    </location>
    <ligand>
        <name>a divalent metal cation</name>
        <dbReference type="ChEBI" id="CHEBI:60240"/>
    </ligand>
</feature>
<keyword evidence="4 7" id="KW-0479">Metal-binding</keyword>
<organism evidence="9 10">
    <name type="scientific">Piscinibacterium candidicorallinum</name>
    <dbReference type="NCBI Taxonomy" id="1793872"/>
    <lineage>
        <taxon>Bacteria</taxon>
        <taxon>Pseudomonadati</taxon>
        <taxon>Pseudomonadota</taxon>
        <taxon>Betaproteobacteria</taxon>
        <taxon>Burkholderiales</taxon>
        <taxon>Piscinibacterium</taxon>
    </lineage>
</organism>
<feature type="binding site" evidence="7">
    <location>
        <position position="8"/>
    </location>
    <ligand>
        <name>a divalent metal cation</name>
        <dbReference type="ChEBI" id="CHEBI:60240"/>
    </ligand>
</feature>
<dbReference type="EMBL" id="JBHRTI010000003">
    <property type="protein sequence ID" value="MFC3147177.1"/>
    <property type="molecule type" value="Genomic_DNA"/>
</dbReference>